<keyword evidence="3" id="KW-1185">Reference proteome</keyword>
<dbReference type="EMBL" id="FOUB01000123">
    <property type="protein sequence ID" value="SFN17777.1"/>
    <property type="molecule type" value="Genomic_DNA"/>
</dbReference>
<evidence type="ECO:0000256" key="1">
    <source>
        <dbReference type="SAM" id="MobiDB-lite"/>
    </source>
</evidence>
<evidence type="ECO:0000313" key="3">
    <source>
        <dbReference type="Proteomes" id="UP000183287"/>
    </source>
</evidence>
<feature type="compositionally biased region" description="Polar residues" evidence="1">
    <location>
        <begin position="1"/>
        <end position="26"/>
    </location>
</feature>
<dbReference type="AlphaFoldDB" id="A0A1I4WWA8"/>
<dbReference type="Proteomes" id="UP000183287">
    <property type="component" value="Unassembled WGS sequence"/>
</dbReference>
<feature type="region of interest" description="Disordered" evidence="1">
    <location>
        <begin position="1"/>
        <end position="35"/>
    </location>
</feature>
<accession>A0A1I4WWA8</accession>
<evidence type="ECO:0000313" key="2">
    <source>
        <dbReference type="EMBL" id="SFN17777.1"/>
    </source>
</evidence>
<sequence>MHDGTSEQYARASSQSHKTDVSNLNDTRGKIIFPS</sequence>
<protein>
    <submittedName>
        <fullName evidence="2">Uncharacterized protein</fullName>
    </submittedName>
</protein>
<gene>
    <name evidence="2" type="ORF">SAMN05421863_11232</name>
</gene>
<proteinExistence type="predicted"/>
<name>A0A1I4WWA8_9PROT</name>
<organism evidence="2 3">
    <name type="scientific">Nitrosomonas communis</name>
    <dbReference type="NCBI Taxonomy" id="44574"/>
    <lineage>
        <taxon>Bacteria</taxon>
        <taxon>Pseudomonadati</taxon>
        <taxon>Pseudomonadota</taxon>
        <taxon>Betaproteobacteria</taxon>
        <taxon>Nitrosomonadales</taxon>
        <taxon>Nitrosomonadaceae</taxon>
        <taxon>Nitrosomonas</taxon>
    </lineage>
</organism>
<reference evidence="3" key="1">
    <citation type="submission" date="2016-10" db="EMBL/GenBank/DDBJ databases">
        <authorList>
            <person name="Varghese N."/>
            <person name="Submissions S."/>
        </authorList>
    </citation>
    <scope>NUCLEOTIDE SEQUENCE [LARGE SCALE GENOMIC DNA]</scope>
    <source>
        <strain evidence="3">Nm44</strain>
    </source>
</reference>